<name>A0A2T1A578_TRISK</name>
<organism evidence="2 3">
    <name type="scientific">Tritonibacter scottomollicae</name>
    <name type="common">Epibacterium scottomollicae</name>
    <dbReference type="NCBI Taxonomy" id="483013"/>
    <lineage>
        <taxon>Bacteria</taxon>
        <taxon>Pseudomonadati</taxon>
        <taxon>Pseudomonadota</taxon>
        <taxon>Alphaproteobacteria</taxon>
        <taxon>Rhodobacterales</taxon>
        <taxon>Paracoccaceae</taxon>
        <taxon>Tritonibacter</taxon>
    </lineage>
</organism>
<dbReference type="SUPFAM" id="SSF53041">
    <property type="entry name" value="Resolvase-like"/>
    <property type="match status" value="1"/>
</dbReference>
<dbReference type="InterPro" id="IPR036162">
    <property type="entry name" value="Resolvase-like_N_sf"/>
</dbReference>
<dbReference type="GO" id="GO:0000150">
    <property type="term" value="F:DNA strand exchange activity"/>
    <property type="evidence" value="ECO:0007669"/>
    <property type="project" value="InterPro"/>
</dbReference>
<comment type="caution">
    <text evidence="2">The sequence shown here is derived from an EMBL/GenBank/DDBJ whole genome shotgun (WGS) entry which is preliminary data.</text>
</comment>
<dbReference type="GO" id="GO:0003677">
    <property type="term" value="F:DNA binding"/>
    <property type="evidence" value="ECO:0007669"/>
    <property type="project" value="InterPro"/>
</dbReference>
<gene>
    <name evidence="2" type="ORF">CLV89_1276</name>
</gene>
<dbReference type="PROSITE" id="PS51736">
    <property type="entry name" value="RECOMBINASES_3"/>
    <property type="match status" value="1"/>
</dbReference>
<reference evidence="2 3" key="1">
    <citation type="submission" date="2018-03" db="EMBL/GenBank/DDBJ databases">
        <title>Genomic Encyclopedia of Archaeal and Bacterial Type Strains, Phase II (KMG-II): from individual species to whole genera.</title>
        <authorList>
            <person name="Goeker M."/>
        </authorList>
    </citation>
    <scope>NUCLEOTIDE SEQUENCE [LARGE SCALE GENOMIC DNA]</scope>
    <source>
        <strain evidence="2 3">DSM 25328</strain>
    </source>
</reference>
<dbReference type="AlphaFoldDB" id="A0A2T1A578"/>
<dbReference type="Proteomes" id="UP000237718">
    <property type="component" value="Unassembled WGS sequence"/>
</dbReference>
<evidence type="ECO:0000313" key="2">
    <source>
        <dbReference type="EMBL" id="PRZ43765.1"/>
    </source>
</evidence>
<protein>
    <submittedName>
        <fullName evidence="2">Resolvase-like protein</fullName>
    </submittedName>
</protein>
<dbReference type="Pfam" id="PF00239">
    <property type="entry name" value="Resolvase"/>
    <property type="match status" value="1"/>
</dbReference>
<evidence type="ECO:0000259" key="1">
    <source>
        <dbReference type="PROSITE" id="PS51736"/>
    </source>
</evidence>
<proteinExistence type="predicted"/>
<evidence type="ECO:0000313" key="3">
    <source>
        <dbReference type="Proteomes" id="UP000237718"/>
    </source>
</evidence>
<feature type="domain" description="Resolvase/invertase-type recombinase catalytic" evidence="1">
    <location>
        <begin position="1"/>
        <end position="54"/>
    </location>
</feature>
<accession>A0A2T1A578</accession>
<dbReference type="EMBL" id="PVUF01000027">
    <property type="protein sequence ID" value="PRZ43765.1"/>
    <property type="molecule type" value="Genomic_DNA"/>
</dbReference>
<dbReference type="Gene3D" id="3.40.50.1390">
    <property type="entry name" value="Resolvase, N-terminal catalytic domain"/>
    <property type="match status" value="1"/>
</dbReference>
<dbReference type="InterPro" id="IPR006119">
    <property type="entry name" value="Resolv_N"/>
</dbReference>
<sequence>MEAKGTFFRSFQDLIDTSTQGKFTLQVLGVVAEFERALIRERTKAGLAPARDEGCVGGNTGLRTKDPAALRKVRLTRQDGYVVRLNETAQDWVRHVRDYGRIWPGRTFCGLSMASAARMPLDTKSIAPRREGIFERRILAQPSAWPTRANKGRARLPPEVCSSKISAHPADCRATDWGRES</sequence>